<evidence type="ECO:0000259" key="2">
    <source>
        <dbReference type="Pfam" id="PF13977"/>
    </source>
</evidence>
<protein>
    <recommendedName>
        <fullName evidence="2">BetI-type transcriptional repressor C-terminal domain-containing protein</fullName>
    </recommendedName>
</protein>
<accession>A0A6P1NIX1</accession>
<evidence type="ECO:0000313" key="4">
    <source>
        <dbReference type="Proteomes" id="UP000464186"/>
    </source>
</evidence>
<dbReference type="InterPro" id="IPR039538">
    <property type="entry name" value="BetI_C"/>
</dbReference>
<dbReference type="Pfam" id="PF13977">
    <property type="entry name" value="TetR_C_6"/>
    <property type="match status" value="1"/>
</dbReference>
<dbReference type="Gene3D" id="1.10.357.10">
    <property type="entry name" value="Tetracycline Repressor, domain 2"/>
    <property type="match status" value="1"/>
</dbReference>
<gene>
    <name evidence="3" type="ORF">GU243_03945</name>
</gene>
<feature type="domain" description="BetI-type transcriptional repressor C-terminal" evidence="2">
    <location>
        <begin position="1"/>
        <end position="50"/>
    </location>
</feature>
<dbReference type="InterPro" id="IPR036271">
    <property type="entry name" value="Tet_transcr_reg_TetR-rel_C_sf"/>
</dbReference>
<evidence type="ECO:0000313" key="3">
    <source>
        <dbReference type="EMBL" id="QHK19043.1"/>
    </source>
</evidence>
<dbReference type="EMBL" id="CP047898">
    <property type="protein sequence ID" value="QHK19043.1"/>
    <property type="molecule type" value="Genomic_DNA"/>
</dbReference>
<sequence>MRGTTTEAFAEMQRPSQLRPDIVPAAAARQLAALMDGLQVQWLLDNESVDMPFVGVTPSLEGAKYGPRLNGTAVQRVAGKRTTPADQGPRVSRPAAFPPSLLAMKRMAEPRSCPKTVHLPSAAAVPSGSRTSTSRADAERFPAKRASPEDDTTG</sequence>
<name>A0A6P1NIX1_9MICC</name>
<dbReference type="AlphaFoldDB" id="A0A6P1NIX1"/>
<feature type="compositionally biased region" description="Basic and acidic residues" evidence="1">
    <location>
        <begin position="136"/>
        <end position="148"/>
    </location>
</feature>
<dbReference type="Proteomes" id="UP000464186">
    <property type="component" value="Chromosome"/>
</dbReference>
<feature type="region of interest" description="Disordered" evidence="1">
    <location>
        <begin position="60"/>
        <end position="154"/>
    </location>
</feature>
<reference evidence="3 4" key="1">
    <citation type="submission" date="2020-01" db="EMBL/GenBank/DDBJ databases">
        <title>Pseudarthrobacter psychrotolerans sp. nov., isolated from antarctic soil.</title>
        <authorList>
            <person name="Shin Y."/>
            <person name="Park W."/>
        </authorList>
    </citation>
    <scope>NUCLEOTIDE SEQUENCE [LARGE SCALE GENOMIC DNA]</scope>
    <source>
        <strain evidence="3 4">YJ56</strain>
    </source>
</reference>
<proteinExistence type="predicted"/>
<evidence type="ECO:0000256" key="1">
    <source>
        <dbReference type="SAM" id="MobiDB-lite"/>
    </source>
</evidence>
<organism evidence="3 4">
    <name type="scientific">Pseudarthrobacter psychrotolerans</name>
    <dbReference type="NCBI Taxonomy" id="2697569"/>
    <lineage>
        <taxon>Bacteria</taxon>
        <taxon>Bacillati</taxon>
        <taxon>Actinomycetota</taxon>
        <taxon>Actinomycetes</taxon>
        <taxon>Micrococcales</taxon>
        <taxon>Micrococcaceae</taxon>
        <taxon>Pseudarthrobacter</taxon>
    </lineage>
</organism>
<dbReference type="KEGG" id="psey:GU243_03945"/>
<keyword evidence="4" id="KW-1185">Reference proteome</keyword>
<dbReference type="SUPFAM" id="SSF48498">
    <property type="entry name" value="Tetracyclin repressor-like, C-terminal domain"/>
    <property type="match status" value="1"/>
</dbReference>